<dbReference type="RefSeq" id="WP_184017456.1">
    <property type="nucleotide sequence ID" value="NZ_JACHFD010000006.1"/>
</dbReference>
<evidence type="ECO:0000256" key="1">
    <source>
        <dbReference type="SAM" id="Phobius"/>
    </source>
</evidence>
<dbReference type="Proteomes" id="UP000557717">
    <property type="component" value="Unassembled WGS sequence"/>
</dbReference>
<dbReference type="EMBL" id="JACHFD010000006">
    <property type="protein sequence ID" value="MBB5351357.1"/>
    <property type="molecule type" value="Genomic_DNA"/>
</dbReference>
<proteinExistence type="predicted"/>
<keyword evidence="1" id="KW-1133">Transmembrane helix</keyword>
<evidence type="ECO:0000313" key="3">
    <source>
        <dbReference type="Proteomes" id="UP000557717"/>
    </source>
</evidence>
<dbReference type="AlphaFoldDB" id="A0A840UZ01"/>
<protein>
    <submittedName>
        <fullName evidence="2">Uncharacterized protein</fullName>
    </submittedName>
</protein>
<organism evidence="2 3">
    <name type="scientific">Haloferula luteola</name>
    <dbReference type="NCBI Taxonomy" id="595692"/>
    <lineage>
        <taxon>Bacteria</taxon>
        <taxon>Pseudomonadati</taxon>
        <taxon>Verrucomicrobiota</taxon>
        <taxon>Verrucomicrobiia</taxon>
        <taxon>Verrucomicrobiales</taxon>
        <taxon>Verrucomicrobiaceae</taxon>
        <taxon>Haloferula</taxon>
    </lineage>
</organism>
<reference evidence="2 3" key="1">
    <citation type="submission" date="2020-08" db="EMBL/GenBank/DDBJ databases">
        <title>Genomic Encyclopedia of Type Strains, Phase IV (KMG-IV): sequencing the most valuable type-strain genomes for metagenomic binning, comparative biology and taxonomic classification.</title>
        <authorList>
            <person name="Goeker M."/>
        </authorList>
    </citation>
    <scope>NUCLEOTIDE SEQUENCE [LARGE SCALE GENOMIC DNA]</scope>
    <source>
        <strain evidence="2 3">YC6886</strain>
    </source>
</reference>
<feature type="transmembrane region" description="Helical" evidence="1">
    <location>
        <begin position="40"/>
        <end position="59"/>
    </location>
</feature>
<evidence type="ECO:0000313" key="2">
    <source>
        <dbReference type="EMBL" id="MBB5351357.1"/>
    </source>
</evidence>
<gene>
    <name evidence="2" type="ORF">HNR46_001593</name>
</gene>
<keyword evidence="1" id="KW-0812">Transmembrane</keyword>
<name>A0A840UZ01_9BACT</name>
<keyword evidence="1" id="KW-0472">Membrane</keyword>
<keyword evidence="3" id="KW-1185">Reference proteome</keyword>
<sequence>MISKAQGWLKPAYLTSCNTWTSEGEAKIGSKVRNFNGEEVIWAGRSILFVVFFLLGLVANKTDVGTRVVPFVAAQNERLIAWHKDGAHFFNALITDGFHWEIFGILTWLNVRPESTNFHSGVGANV</sequence>
<comment type="caution">
    <text evidence="2">The sequence shown here is derived from an EMBL/GenBank/DDBJ whole genome shotgun (WGS) entry which is preliminary data.</text>
</comment>
<accession>A0A840UZ01</accession>